<dbReference type="Gene3D" id="2.40.10.10">
    <property type="entry name" value="Trypsin-like serine proteases"/>
    <property type="match status" value="2"/>
</dbReference>
<feature type="signal peptide" evidence="3">
    <location>
        <begin position="1"/>
        <end position="30"/>
    </location>
</feature>
<evidence type="ECO:0000313" key="5">
    <source>
        <dbReference type="Proteomes" id="UP000578686"/>
    </source>
</evidence>
<sequence length="406" mass="43016">MSSIRRGPGRRRAAGAAIAAVTVLALTASACGPGDDSSDQGKNPTEDAAGEGAGGGDRLGELIDRLPIEVDVEQWKDGAWADWDSENWLREAGEYIGIIIEDFWDRERMEEAGGQENSVDENDIEEEESAPETGDPAEDRGVTDPFPAPYQADRAATPYSQNNPGVGKLFFETPEGTGVCSAAVVQDPDNLGASNLVATAGHCVHAGVEGGWFRQVMFVPAYNDGGQDFVDQPAENPFEQVAPFGLWWAADVATTNYWIENGTMDGGNGAHQDFAVLRVEQEEGDGSSLEEQTGVAYEIDFDAPAVAGLGTLQNYGYPQSEPFDGEVMHSCTGDPTRLSLDAAEPVMYVLGCTMTAGSSGGPWLTADGGEPRLVSVNSIGPVTSTWLAGPRLDASAEEVFDVIRQG</sequence>
<dbReference type="AlphaFoldDB" id="A0A7X6CYI4"/>
<feature type="chain" id="PRO_5030586195" description="V8-like Glu-specific endopeptidase" evidence="3">
    <location>
        <begin position="31"/>
        <end position="406"/>
    </location>
</feature>
<dbReference type="RefSeq" id="WP_167968199.1">
    <property type="nucleotide sequence ID" value="NZ_BHZG01000160.1"/>
</dbReference>
<evidence type="ECO:0000256" key="1">
    <source>
        <dbReference type="ARBA" id="ARBA00022729"/>
    </source>
</evidence>
<evidence type="ECO:0000313" key="4">
    <source>
        <dbReference type="EMBL" id="NJQ04902.1"/>
    </source>
</evidence>
<accession>A0A7X6CYI4</accession>
<dbReference type="PANTHER" id="PTHR15462">
    <property type="entry name" value="SERINE PROTEASE"/>
    <property type="match status" value="1"/>
</dbReference>
<protein>
    <recommendedName>
        <fullName evidence="6">V8-like Glu-specific endopeptidase</fullName>
    </recommendedName>
</protein>
<gene>
    <name evidence="4" type="ORF">HCN56_04730</name>
</gene>
<feature type="compositionally biased region" description="Acidic residues" evidence="2">
    <location>
        <begin position="118"/>
        <end position="130"/>
    </location>
</feature>
<reference evidence="4 5" key="1">
    <citation type="submission" date="2020-03" db="EMBL/GenBank/DDBJ databases">
        <title>Draft genome of Streptomyces sp. ventii, isolated from the Axial Seamount in the Pacific Ocean, and resequencing of the two type strains Streptomyces lonarensis strain NCL 716 and Streptomyces bohaiensis strain 11A07.</title>
        <authorList>
            <person name="Loughran R.M."/>
            <person name="Pfannmuller K.M."/>
            <person name="Wasson B.J."/>
            <person name="Deadmond M.C."/>
            <person name="Paddock B.E."/>
            <person name="Koyack M.J."/>
            <person name="Gallegos D.A."/>
            <person name="Mitchell E.A."/>
            <person name="Ushijima B."/>
            <person name="Saw J.H."/>
            <person name="Mcphail K.L."/>
            <person name="Videau P."/>
        </authorList>
    </citation>
    <scope>NUCLEOTIDE SEQUENCE [LARGE SCALE GENOMIC DNA]</scope>
    <source>
        <strain evidence="4 5">NCL716</strain>
    </source>
</reference>
<organism evidence="4 5">
    <name type="scientific">Streptomyces lonarensis</name>
    <dbReference type="NCBI Taxonomy" id="700599"/>
    <lineage>
        <taxon>Bacteria</taxon>
        <taxon>Bacillati</taxon>
        <taxon>Actinomycetota</taxon>
        <taxon>Actinomycetes</taxon>
        <taxon>Kitasatosporales</taxon>
        <taxon>Streptomycetaceae</taxon>
        <taxon>Streptomyces</taxon>
    </lineage>
</organism>
<keyword evidence="1 3" id="KW-0732">Signal</keyword>
<dbReference type="SUPFAM" id="SSF50494">
    <property type="entry name" value="Trypsin-like serine proteases"/>
    <property type="match status" value="1"/>
</dbReference>
<evidence type="ECO:0000256" key="3">
    <source>
        <dbReference type="SAM" id="SignalP"/>
    </source>
</evidence>
<name>A0A7X6CYI4_9ACTN</name>
<feature type="region of interest" description="Disordered" evidence="2">
    <location>
        <begin position="110"/>
        <end position="150"/>
    </location>
</feature>
<dbReference type="EMBL" id="JAAVJD010000019">
    <property type="protein sequence ID" value="NJQ04902.1"/>
    <property type="molecule type" value="Genomic_DNA"/>
</dbReference>
<dbReference type="Proteomes" id="UP000578686">
    <property type="component" value="Unassembled WGS sequence"/>
</dbReference>
<dbReference type="PROSITE" id="PS51257">
    <property type="entry name" value="PROKAR_LIPOPROTEIN"/>
    <property type="match status" value="1"/>
</dbReference>
<keyword evidence="5" id="KW-1185">Reference proteome</keyword>
<evidence type="ECO:0008006" key="6">
    <source>
        <dbReference type="Google" id="ProtNLM"/>
    </source>
</evidence>
<dbReference type="InterPro" id="IPR050966">
    <property type="entry name" value="Glutamyl_endopeptidase"/>
</dbReference>
<proteinExistence type="predicted"/>
<comment type="caution">
    <text evidence="4">The sequence shown here is derived from an EMBL/GenBank/DDBJ whole genome shotgun (WGS) entry which is preliminary data.</text>
</comment>
<dbReference type="InterPro" id="IPR043504">
    <property type="entry name" value="Peptidase_S1_PA_chymotrypsin"/>
</dbReference>
<evidence type="ECO:0000256" key="2">
    <source>
        <dbReference type="SAM" id="MobiDB-lite"/>
    </source>
</evidence>
<dbReference type="InterPro" id="IPR009003">
    <property type="entry name" value="Peptidase_S1_PA"/>
</dbReference>
<dbReference type="PANTHER" id="PTHR15462:SF19">
    <property type="entry name" value="PEPTIDASE S1 DOMAIN-CONTAINING PROTEIN"/>
    <property type="match status" value="1"/>
</dbReference>
<feature type="region of interest" description="Disordered" evidence="2">
    <location>
        <begin position="29"/>
        <end position="58"/>
    </location>
</feature>